<reference evidence="3" key="1">
    <citation type="journal article" date="2019" name="Int. J. Syst. Evol. Microbiol.">
        <title>The Global Catalogue of Microorganisms (GCM) 10K type strain sequencing project: providing services to taxonomists for standard genome sequencing and annotation.</title>
        <authorList>
            <consortium name="The Broad Institute Genomics Platform"/>
            <consortium name="The Broad Institute Genome Sequencing Center for Infectious Disease"/>
            <person name="Wu L."/>
            <person name="Ma J."/>
        </authorList>
    </citation>
    <scope>NUCLEOTIDE SEQUENCE [LARGE SCALE GENOMIC DNA]</scope>
    <source>
        <strain evidence="3">XZYJT-10</strain>
    </source>
</reference>
<evidence type="ECO:0000259" key="1">
    <source>
        <dbReference type="Pfam" id="PF18029"/>
    </source>
</evidence>
<dbReference type="InterPro" id="IPR029068">
    <property type="entry name" value="Glyas_Bleomycin-R_OHBP_Dase"/>
</dbReference>
<dbReference type="SUPFAM" id="SSF54593">
    <property type="entry name" value="Glyoxalase/Bleomycin resistance protein/Dihydroxybiphenyl dioxygenase"/>
    <property type="match status" value="1"/>
</dbReference>
<dbReference type="PANTHER" id="PTHR35908:SF1">
    <property type="entry name" value="CONSERVED PROTEIN"/>
    <property type="match status" value="1"/>
</dbReference>
<evidence type="ECO:0000313" key="3">
    <source>
        <dbReference type="Proteomes" id="UP001596548"/>
    </source>
</evidence>
<dbReference type="RefSeq" id="WP_378974852.1">
    <property type="nucleotide sequence ID" value="NZ_JBHTBJ010000030.1"/>
</dbReference>
<gene>
    <name evidence="2" type="ORF">ACFQS1_29935</name>
</gene>
<evidence type="ECO:0000313" key="2">
    <source>
        <dbReference type="EMBL" id="MFC7278224.1"/>
    </source>
</evidence>
<dbReference type="Gene3D" id="3.10.180.10">
    <property type="entry name" value="2,3-Dihydroxybiphenyl 1,2-Dioxygenase, domain 1"/>
    <property type="match status" value="1"/>
</dbReference>
<proteinExistence type="predicted"/>
<feature type="domain" description="Glyoxalase-like" evidence="1">
    <location>
        <begin position="6"/>
        <end position="139"/>
    </location>
</feature>
<name>A0ABW2HZC8_9ACTN</name>
<dbReference type="Proteomes" id="UP001596548">
    <property type="component" value="Unassembled WGS sequence"/>
</dbReference>
<dbReference type="InterPro" id="IPR041581">
    <property type="entry name" value="Glyoxalase_6"/>
</dbReference>
<protein>
    <submittedName>
        <fullName evidence="2">VOC family protein</fullName>
    </submittedName>
</protein>
<keyword evidence="3" id="KW-1185">Reference proteome</keyword>
<dbReference type="EMBL" id="JBHTBJ010000030">
    <property type="protein sequence ID" value="MFC7278224.1"/>
    <property type="molecule type" value="Genomic_DNA"/>
</dbReference>
<accession>A0ABW2HZC8</accession>
<sequence length="140" mass="15862">MAYDFQVVVDSADPHALADWWAETLEWQLEEQDEAFIKDMVARGFATDDETKTHNGKLVWRTGAAIRHPESGRRVLFQGVPEPKTVKNRVHVDVRAGDERRDAVRDALVARGATFLYSQSQGPFSWHTMADIEGNEFCVS</sequence>
<comment type="caution">
    <text evidence="2">The sequence shown here is derived from an EMBL/GenBank/DDBJ whole genome shotgun (WGS) entry which is preliminary data.</text>
</comment>
<dbReference type="Pfam" id="PF18029">
    <property type="entry name" value="Glyoxalase_6"/>
    <property type="match status" value="1"/>
</dbReference>
<organism evidence="2 3">
    <name type="scientific">Paractinoplanes rhizophilus</name>
    <dbReference type="NCBI Taxonomy" id="1416877"/>
    <lineage>
        <taxon>Bacteria</taxon>
        <taxon>Bacillati</taxon>
        <taxon>Actinomycetota</taxon>
        <taxon>Actinomycetes</taxon>
        <taxon>Micromonosporales</taxon>
        <taxon>Micromonosporaceae</taxon>
        <taxon>Paractinoplanes</taxon>
    </lineage>
</organism>
<dbReference type="PANTHER" id="PTHR35908">
    <property type="entry name" value="HYPOTHETICAL FUSION PROTEIN"/>
    <property type="match status" value="1"/>
</dbReference>